<dbReference type="Proteomes" id="UP000676310">
    <property type="component" value="Unassembled WGS sequence"/>
</dbReference>
<feature type="transmembrane region" description="Helical" evidence="6">
    <location>
        <begin position="519"/>
        <end position="543"/>
    </location>
</feature>
<feature type="transmembrane region" description="Helical" evidence="6">
    <location>
        <begin position="479"/>
        <end position="499"/>
    </location>
</feature>
<evidence type="ECO:0000256" key="2">
    <source>
        <dbReference type="ARBA" id="ARBA00022692"/>
    </source>
</evidence>
<evidence type="ECO:0000313" key="8">
    <source>
        <dbReference type="Proteomes" id="UP000676310"/>
    </source>
</evidence>
<feature type="compositionally biased region" description="Polar residues" evidence="5">
    <location>
        <begin position="113"/>
        <end position="134"/>
    </location>
</feature>
<comment type="subcellular location">
    <subcellularLocation>
        <location evidence="1">Membrane</location>
        <topology evidence="1">Multi-pass membrane protein</topology>
    </subcellularLocation>
</comment>
<organism evidence="7 8">
    <name type="scientific">Alternaria atra</name>
    <dbReference type="NCBI Taxonomy" id="119953"/>
    <lineage>
        <taxon>Eukaryota</taxon>
        <taxon>Fungi</taxon>
        <taxon>Dikarya</taxon>
        <taxon>Ascomycota</taxon>
        <taxon>Pezizomycotina</taxon>
        <taxon>Dothideomycetes</taxon>
        <taxon>Pleosporomycetidae</taxon>
        <taxon>Pleosporales</taxon>
        <taxon>Pleosporineae</taxon>
        <taxon>Pleosporaceae</taxon>
        <taxon>Alternaria</taxon>
        <taxon>Alternaria sect. Ulocladioides</taxon>
    </lineage>
</organism>
<gene>
    <name evidence="7" type="ORF">ALTATR162_LOCUS685</name>
</gene>
<sequence>MTTPTQRPSYKSSSSTGPSGSFLRQLLDGIRSDASQEGVVAIKTNTSPEDSHDGTNTAPRLRPSLSRLKIPSSRFITRPAAIGEDLAQLKSPLMFCESDISSTPSPDEPPTSGLTASSNDTTLPTSASTVGSTDTTIVPLPTSAWALALTDTATAPGSLSKEMRTLTLPETRSQFNTTEDKSHNSLANRGFSGNNRRVIRNAAFIERAPVPPHKIYSPEKQPPELSSFRPDIATPEGLAPTSAARATTPVRHTARRSSSASPEPPETPSFLRPLHLCFYVLIIWSGVQLCLIVLFVPETYHPVLLRRKAIRLRKETGNPEWIAPIEKMDRSIAKTVLWSCIRPFQLLFFEPMCLNLCILSAILLGILYLFFGAFPLVFGNNHGFSISQTGLAFLGLLVGMLVGISTDPIWRRIYGRLVRQREEQGGEPGGSEPEFRLPSTIIGAWVVPVALFGKLRHDFEPDKPLITSMQGLGGQHTHHVIWVYSGVFTFLVEAVSYHVPISDQALGYRDSNIAEQYPVYAASALAANSFARSYFAAAFPLFGVQMYNNLGYQWATTLLAFLALAMAP</sequence>
<feature type="transmembrane region" description="Helical" evidence="6">
    <location>
        <begin position="390"/>
        <end position="410"/>
    </location>
</feature>
<evidence type="ECO:0000313" key="7">
    <source>
        <dbReference type="EMBL" id="CAG5140320.1"/>
    </source>
</evidence>
<keyword evidence="3 6" id="KW-1133">Transmembrane helix</keyword>
<keyword evidence="8" id="KW-1185">Reference proteome</keyword>
<evidence type="ECO:0000256" key="5">
    <source>
        <dbReference type="SAM" id="MobiDB-lite"/>
    </source>
</evidence>
<dbReference type="PANTHER" id="PTHR23502:SF7">
    <property type="entry name" value="DRUG_PROTON ANTIPORTER YHK8-RELATED"/>
    <property type="match status" value="1"/>
</dbReference>
<dbReference type="GeneID" id="67018784"/>
<keyword evidence="2 6" id="KW-0812">Transmembrane</keyword>
<evidence type="ECO:0000256" key="4">
    <source>
        <dbReference type="ARBA" id="ARBA00023136"/>
    </source>
</evidence>
<name>A0A8J2N0H7_9PLEO</name>
<keyword evidence="4 6" id="KW-0472">Membrane</keyword>
<protein>
    <submittedName>
        <fullName evidence="7">Uncharacterized protein</fullName>
    </submittedName>
</protein>
<dbReference type="GO" id="GO:0005886">
    <property type="term" value="C:plasma membrane"/>
    <property type="evidence" value="ECO:0007669"/>
    <property type="project" value="TreeGrafter"/>
</dbReference>
<dbReference type="InterPro" id="IPR036259">
    <property type="entry name" value="MFS_trans_sf"/>
</dbReference>
<evidence type="ECO:0000256" key="1">
    <source>
        <dbReference type="ARBA" id="ARBA00004141"/>
    </source>
</evidence>
<feature type="region of interest" description="Disordered" evidence="5">
    <location>
        <begin position="212"/>
        <end position="268"/>
    </location>
</feature>
<feature type="transmembrane region" description="Helical" evidence="6">
    <location>
        <begin position="550"/>
        <end position="567"/>
    </location>
</feature>
<reference evidence="7" key="1">
    <citation type="submission" date="2021-05" db="EMBL/GenBank/DDBJ databases">
        <authorList>
            <person name="Stam R."/>
        </authorList>
    </citation>
    <scope>NUCLEOTIDE SEQUENCE</scope>
    <source>
        <strain evidence="7">CS162</strain>
    </source>
</reference>
<comment type="caution">
    <text evidence="7">The sequence shown here is derived from an EMBL/GenBank/DDBJ whole genome shotgun (WGS) entry which is preliminary data.</text>
</comment>
<dbReference type="OrthoDB" id="3561359at2759"/>
<dbReference type="EMBL" id="CAJRGZ010000015">
    <property type="protein sequence ID" value="CAG5140320.1"/>
    <property type="molecule type" value="Genomic_DNA"/>
</dbReference>
<proteinExistence type="predicted"/>
<feature type="compositionally biased region" description="Low complexity" evidence="5">
    <location>
        <begin position="8"/>
        <end position="21"/>
    </location>
</feature>
<dbReference type="AlphaFoldDB" id="A0A8J2N0H7"/>
<feature type="region of interest" description="Disordered" evidence="5">
    <location>
        <begin position="97"/>
        <end position="134"/>
    </location>
</feature>
<evidence type="ECO:0000256" key="6">
    <source>
        <dbReference type="SAM" id="Phobius"/>
    </source>
</evidence>
<feature type="transmembrane region" description="Helical" evidence="6">
    <location>
        <begin position="352"/>
        <end position="378"/>
    </location>
</feature>
<feature type="region of interest" description="Disordered" evidence="5">
    <location>
        <begin position="1"/>
        <end position="66"/>
    </location>
</feature>
<feature type="transmembrane region" description="Helical" evidence="6">
    <location>
        <begin position="278"/>
        <end position="297"/>
    </location>
</feature>
<dbReference type="Gene3D" id="1.20.1250.20">
    <property type="entry name" value="MFS general substrate transporter like domains"/>
    <property type="match status" value="1"/>
</dbReference>
<dbReference type="RefSeq" id="XP_043164214.1">
    <property type="nucleotide sequence ID" value="XM_043308279.1"/>
</dbReference>
<accession>A0A8J2N0H7</accession>
<feature type="compositionally biased region" description="Polar residues" evidence="5">
    <location>
        <begin position="43"/>
        <end position="58"/>
    </location>
</feature>
<dbReference type="SUPFAM" id="SSF103473">
    <property type="entry name" value="MFS general substrate transporter"/>
    <property type="match status" value="1"/>
</dbReference>
<evidence type="ECO:0000256" key="3">
    <source>
        <dbReference type="ARBA" id="ARBA00022989"/>
    </source>
</evidence>
<dbReference type="PANTHER" id="PTHR23502">
    <property type="entry name" value="MAJOR FACILITATOR SUPERFAMILY"/>
    <property type="match status" value="1"/>
</dbReference>
<dbReference type="GO" id="GO:0022857">
    <property type="term" value="F:transmembrane transporter activity"/>
    <property type="evidence" value="ECO:0007669"/>
    <property type="project" value="TreeGrafter"/>
</dbReference>